<keyword evidence="3" id="KW-1185">Reference proteome</keyword>
<sequence>MGNTQSNLVNKGVGKLKNKIARNNYGATLAHGPATVEELATPSMPFEGNDPSLLSPVAGTNNVPDNKETAVASPVITPSVVHAVASAQHPEPTEPI</sequence>
<evidence type="ECO:0000313" key="2">
    <source>
        <dbReference type="EMBL" id="ORY52274.1"/>
    </source>
</evidence>
<organism evidence="2 3">
    <name type="scientific">Rhizoclosmatium globosum</name>
    <dbReference type="NCBI Taxonomy" id="329046"/>
    <lineage>
        <taxon>Eukaryota</taxon>
        <taxon>Fungi</taxon>
        <taxon>Fungi incertae sedis</taxon>
        <taxon>Chytridiomycota</taxon>
        <taxon>Chytridiomycota incertae sedis</taxon>
        <taxon>Chytridiomycetes</taxon>
        <taxon>Chytridiales</taxon>
        <taxon>Chytriomycetaceae</taxon>
        <taxon>Rhizoclosmatium</taxon>
    </lineage>
</organism>
<protein>
    <submittedName>
        <fullName evidence="2">Uncharacterized protein</fullName>
    </submittedName>
</protein>
<feature type="region of interest" description="Disordered" evidence="1">
    <location>
        <begin position="41"/>
        <end position="66"/>
    </location>
</feature>
<accession>A0A1Y2CZH9</accession>
<proteinExistence type="predicted"/>
<gene>
    <name evidence="2" type="ORF">BCR33DRAFT_313362</name>
</gene>
<dbReference type="EMBL" id="MCGO01000003">
    <property type="protein sequence ID" value="ORY52274.1"/>
    <property type="molecule type" value="Genomic_DNA"/>
</dbReference>
<reference evidence="2 3" key="1">
    <citation type="submission" date="2016-07" db="EMBL/GenBank/DDBJ databases">
        <title>Pervasive Adenine N6-methylation of Active Genes in Fungi.</title>
        <authorList>
            <consortium name="DOE Joint Genome Institute"/>
            <person name="Mondo S.J."/>
            <person name="Dannebaum R.O."/>
            <person name="Kuo R.C."/>
            <person name="Labutti K."/>
            <person name="Haridas S."/>
            <person name="Kuo A."/>
            <person name="Salamov A."/>
            <person name="Ahrendt S.R."/>
            <person name="Lipzen A."/>
            <person name="Sullivan W."/>
            <person name="Andreopoulos W.B."/>
            <person name="Clum A."/>
            <person name="Lindquist E."/>
            <person name="Daum C."/>
            <person name="Ramamoorthy G.K."/>
            <person name="Gryganskyi A."/>
            <person name="Culley D."/>
            <person name="Magnuson J.K."/>
            <person name="James T.Y."/>
            <person name="O'Malley M.A."/>
            <person name="Stajich J.E."/>
            <person name="Spatafora J.W."/>
            <person name="Visel A."/>
            <person name="Grigoriev I.V."/>
        </authorList>
    </citation>
    <scope>NUCLEOTIDE SEQUENCE [LARGE SCALE GENOMIC DNA]</scope>
    <source>
        <strain evidence="2 3">JEL800</strain>
    </source>
</reference>
<comment type="caution">
    <text evidence="2">The sequence shown here is derived from an EMBL/GenBank/DDBJ whole genome shotgun (WGS) entry which is preliminary data.</text>
</comment>
<name>A0A1Y2CZH9_9FUNG</name>
<evidence type="ECO:0000256" key="1">
    <source>
        <dbReference type="SAM" id="MobiDB-lite"/>
    </source>
</evidence>
<evidence type="ECO:0000313" key="3">
    <source>
        <dbReference type="Proteomes" id="UP000193642"/>
    </source>
</evidence>
<dbReference type="OrthoDB" id="10393340at2759"/>
<dbReference type="Proteomes" id="UP000193642">
    <property type="component" value="Unassembled WGS sequence"/>
</dbReference>
<dbReference type="AlphaFoldDB" id="A0A1Y2CZH9"/>